<dbReference type="InterPro" id="IPR003782">
    <property type="entry name" value="SCO1/SenC"/>
</dbReference>
<dbReference type="Pfam" id="PF02630">
    <property type="entry name" value="SCO1-SenC"/>
    <property type="match status" value="1"/>
</dbReference>
<evidence type="ECO:0000313" key="5">
    <source>
        <dbReference type="EMBL" id="SCB13081.1"/>
    </source>
</evidence>
<reference evidence="6" key="1">
    <citation type="submission" date="2016-08" db="EMBL/GenBank/DDBJ databases">
        <authorList>
            <person name="Varghese N."/>
            <person name="Submissions Spin"/>
        </authorList>
    </citation>
    <scope>NUCLEOTIDE SEQUENCE [LARGE SCALE GENOMIC DNA]</scope>
    <source>
        <strain evidence="6">HAMBI 2975</strain>
    </source>
</reference>
<organism evidence="5 6">
    <name type="scientific">Rhizobium multihospitium</name>
    <dbReference type="NCBI Taxonomy" id="410764"/>
    <lineage>
        <taxon>Bacteria</taxon>
        <taxon>Pseudomonadati</taxon>
        <taxon>Pseudomonadota</taxon>
        <taxon>Alphaproteobacteria</taxon>
        <taxon>Hyphomicrobiales</taxon>
        <taxon>Rhizobiaceae</taxon>
        <taxon>Rhizobium/Agrobacterium group</taxon>
        <taxon>Rhizobium</taxon>
    </lineage>
</organism>
<dbReference type="Gene3D" id="3.40.30.10">
    <property type="entry name" value="Glutaredoxin"/>
    <property type="match status" value="1"/>
</dbReference>
<dbReference type="SUPFAM" id="SSF52833">
    <property type="entry name" value="Thioredoxin-like"/>
    <property type="match status" value="1"/>
</dbReference>
<keyword evidence="2 3" id="KW-0186">Copper</keyword>
<feature type="binding site" evidence="3">
    <location>
        <position position="161"/>
    </location>
    <ligand>
        <name>Cu cation</name>
        <dbReference type="ChEBI" id="CHEBI:23378"/>
    </ligand>
</feature>
<name>A0A1C3UC74_9HYPH</name>
<evidence type="ECO:0000256" key="3">
    <source>
        <dbReference type="PIRSR" id="PIRSR603782-1"/>
    </source>
</evidence>
<dbReference type="GO" id="GO:0046872">
    <property type="term" value="F:metal ion binding"/>
    <property type="evidence" value="ECO:0007669"/>
    <property type="project" value="UniProtKB-KW"/>
</dbReference>
<dbReference type="OrthoDB" id="9790194at2"/>
<accession>A0A1C3UC74</accession>
<dbReference type="PROSITE" id="PS51318">
    <property type="entry name" value="TAT"/>
    <property type="match status" value="1"/>
</dbReference>
<feature type="disulfide bond" description="Redox-active" evidence="4">
    <location>
        <begin position="73"/>
        <end position="77"/>
    </location>
</feature>
<dbReference type="PANTHER" id="PTHR12151">
    <property type="entry name" value="ELECTRON TRANSPORT PROTIN SCO1/SENC FAMILY MEMBER"/>
    <property type="match status" value="1"/>
</dbReference>
<proteinExistence type="inferred from homology"/>
<sequence>MSNRRRFVATAIALTLVVGAGAIGYATFLMTPQVRAADSFGTAFTLTDDRGEPITEKALSGHPSLVYFGYTHCPDVCPTTLYDMAGWFKTLGPQADGLKAYFFTVDPERDTPEIMHDYTGNFTDRITGITGDPTEMQKAIKGWRIYAKKVPGADGGYTMDHTASVLLVDAGGNLRGTIAYQENNDVALQKIRNLPQQN</sequence>
<feature type="binding site" evidence="3">
    <location>
        <position position="73"/>
    </location>
    <ligand>
        <name>Cu cation</name>
        <dbReference type="ChEBI" id="CHEBI:23378"/>
    </ligand>
</feature>
<dbReference type="STRING" id="410764.GA0061103_1896"/>
<keyword evidence="6" id="KW-1185">Reference proteome</keyword>
<evidence type="ECO:0000256" key="1">
    <source>
        <dbReference type="ARBA" id="ARBA00010996"/>
    </source>
</evidence>
<feature type="binding site" evidence="3">
    <location>
        <position position="77"/>
    </location>
    <ligand>
        <name>Cu cation</name>
        <dbReference type="ChEBI" id="CHEBI:23378"/>
    </ligand>
</feature>
<evidence type="ECO:0000256" key="2">
    <source>
        <dbReference type="ARBA" id="ARBA00023008"/>
    </source>
</evidence>
<evidence type="ECO:0000313" key="6">
    <source>
        <dbReference type="Proteomes" id="UP000199101"/>
    </source>
</evidence>
<dbReference type="Proteomes" id="UP000199101">
    <property type="component" value="Unassembled WGS sequence"/>
</dbReference>
<evidence type="ECO:0000256" key="4">
    <source>
        <dbReference type="PIRSR" id="PIRSR603782-2"/>
    </source>
</evidence>
<dbReference type="RefSeq" id="WP_092707381.1">
    <property type="nucleotide sequence ID" value="NZ_FMAG01000001.1"/>
</dbReference>
<dbReference type="CDD" id="cd02968">
    <property type="entry name" value="SCO"/>
    <property type="match status" value="1"/>
</dbReference>
<comment type="similarity">
    <text evidence="1">Belongs to the SCO1/2 family.</text>
</comment>
<gene>
    <name evidence="5" type="ORF">GA0061103_1896</name>
</gene>
<dbReference type="InterPro" id="IPR036249">
    <property type="entry name" value="Thioredoxin-like_sf"/>
</dbReference>
<dbReference type="PANTHER" id="PTHR12151:SF25">
    <property type="entry name" value="LINALOOL DEHYDRATASE_ISOMERASE DOMAIN-CONTAINING PROTEIN"/>
    <property type="match status" value="1"/>
</dbReference>
<dbReference type="EMBL" id="FMAG01000001">
    <property type="protein sequence ID" value="SCB13081.1"/>
    <property type="molecule type" value="Genomic_DNA"/>
</dbReference>
<dbReference type="InterPro" id="IPR006311">
    <property type="entry name" value="TAT_signal"/>
</dbReference>
<protein>
    <submittedName>
        <fullName evidence="5">Protein SCO1/2</fullName>
    </submittedName>
</protein>
<dbReference type="AlphaFoldDB" id="A0A1C3UC74"/>
<keyword evidence="3" id="KW-0479">Metal-binding</keyword>
<keyword evidence="4" id="KW-1015">Disulfide bond</keyword>
<dbReference type="FunFam" id="3.40.30.10:FF:000013">
    <property type="entry name" value="Blast:Protein SCO1 homolog, mitochondrial"/>
    <property type="match status" value="1"/>
</dbReference>